<feature type="compositionally biased region" description="Basic and acidic residues" evidence="1">
    <location>
        <begin position="287"/>
        <end position="324"/>
    </location>
</feature>
<proteinExistence type="predicted"/>
<comment type="caution">
    <text evidence="3">The sequence shown here is derived from an EMBL/GenBank/DDBJ whole genome shotgun (WGS) entry which is preliminary data.</text>
</comment>
<organism evidence="3 4">
    <name type="scientific">Dendrobium thyrsiflorum</name>
    <name type="common">Pinecone-like raceme dendrobium</name>
    <name type="synonym">Orchid</name>
    <dbReference type="NCBI Taxonomy" id="117978"/>
    <lineage>
        <taxon>Eukaryota</taxon>
        <taxon>Viridiplantae</taxon>
        <taxon>Streptophyta</taxon>
        <taxon>Embryophyta</taxon>
        <taxon>Tracheophyta</taxon>
        <taxon>Spermatophyta</taxon>
        <taxon>Magnoliopsida</taxon>
        <taxon>Liliopsida</taxon>
        <taxon>Asparagales</taxon>
        <taxon>Orchidaceae</taxon>
        <taxon>Epidendroideae</taxon>
        <taxon>Malaxideae</taxon>
        <taxon>Dendrobiinae</taxon>
        <taxon>Dendrobium</taxon>
    </lineage>
</organism>
<dbReference type="EMBL" id="JANQDX010000009">
    <property type="protein sequence ID" value="KAL0919531.1"/>
    <property type="molecule type" value="Genomic_DNA"/>
</dbReference>
<name>A0ABD0V3J4_DENTH</name>
<reference evidence="3 4" key="1">
    <citation type="journal article" date="2024" name="Plant Biotechnol. J.">
        <title>Dendrobium thyrsiflorum genome and its molecular insights into genes involved in important horticultural traits.</title>
        <authorList>
            <person name="Chen B."/>
            <person name="Wang J.Y."/>
            <person name="Zheng P.J."/>
            <person name="Li K.L."/>
            <person name="Liang Y.M."/>
            <person name="Chen X.F."/>
            <person name="Zhang C."/>
            <person name="Zhao X."/>
            <person name="He X."/>
            <person name="Zhang G.Q."/>
            <person name="Liu Z.J."/>
            <person name="Xu Q."/>
        </authorList>
    </citation>
    <scope>NUCLEOTIDE SEQUENCE [LARGE SCALE GENOMIC DNA]</scope>
    <source>
        <strain evidence="3">GZMU011</strain>
    </source>
</reference>
<feature type="transmembrane region" description="Helical" evidence="2">
    <location>
        <begin position="187"/>
        <end position="206"/>
    </location>
</feature>
<evidence type="ECO:0000256" key="1">
    <source>
        <dbReference type="SAM" id="MobiDB-lite"/>
    </source>
</evidence>
<dbReference type="Proteomes" id="UP001552299">
    <property type="component" value="Unassembled WGS sequence"/>
</dbReference>
<keyword evidence="2" id="KW-0812">Transmembrane</keyword>
<keyword evidence="2" id="KW-0472">Membrane</keyword>
<feature type="transmembrane region" description="Helical" evidence="2">
    <location>
        <begin position="18"/>
        <end position="39"/>
    </location>
</feature>
<sequence length="853" mass="95736">MCILCVIQRWSRRVATMLPWLVIPFIVLWALSQLLPPALRFEITSPRLACVAVLLATLFWYEILMPHLSSWRTRRAARLRERRRAEALELQKLRKTATRHCRNCHMPYRNQNPCGGRFMCSYCGHISKKPVLDLPVPTAGPGLITDLVGKHGWLCDADGNCNLVGSVPTHWTGSDHRCSTEISYSGVMVFSCKLISFFFSSMRWLLGKFFRFGSSKEDISSDSDHRRSSRKGEISGNFQESREEKARRKAEEKRQARLEKEMLEEEERKQKEEVARLVEERRKLRDEKMVAEKGSKGSTLDGDRDGRKEIDRRRGRRKDKDRASCKSNSEDEELEKRTSRESERKQETVKKGENEKFDLQKSMGGNYKSYAFHGVHGSKAMVNKPRYFDGMKGSLLSSSRGFGGSSFFGRNTQKSAAVAKSVKPSTGFIDHAQNTVKRRDAHPVAYVAGKSMSSAVEKAHNANLSQPAATNVQQKMGIKTSWQQLFTRSSAVYPHPDSQSTTHVDKPGRLLARADQKSHQNFLPSYGTTHNQVQVGQASPFMAYSPTSTLFSSNPISHIVPETTFSPVKEPLQGSVSEDAESFEDSCYVPDPISLLGPVSDSLDNFPLDLEAEFSTKTKAEQSPLLRSVYASAEVNKPSPIESPLSKLHVPEEIHTKSDRLFCTPRSDVSTNMHEQSTWQMWSSPWAQEGLGLKGCPANLFSPVVHNNSQLQDVLHSLPHKPIMPPISKNHTIQRVHTSNHQQTYSPLGHSLNGSGMWLKNSPFRSPLQVDGDDRLLPLNLMEAITLSEATYSSPNKTTAVHAFETHQASSWSKDELVSYGPQEAVNLNSRSANVGSLFSRGPDTPSVWSFNQ</sequence>
<feature type="transmembrane region" description="Helical" evidence="2">
    <location>
        <begin position="45"/>
        <end position="64"/>
    </location>
</feature>
<accession>A0ABD0V3J4</accession>
<evidence type="ECO:0000313" key="3">
    <source>
        <dbReference type="EMBL" id="KAL0919531.1"/>
    </source>
</evidence>
<dbReference type="AlphaFoldDB" id="A0ABD0V3J4"/>
<feature type="compositionally biased region" description="Basic and acidic residues" evidence="1">
    <location>
        <begin position="216"/>
        <end position="233"/>
    </location>
</feature>
<evidence type="ECO:0000256" key="2">
    <source>
        <dbReference type="SAM" id="Phobius"/>
    </source>
</evidence>
<feature type="region of interest" description="Disordered" evidence="1">
    <location>
        <begin position="287"/>
        <end position="357"/>
    </location>
</feature>
<feature type="compositionally biased region" description="Basic and acidic residues" evidence="1">
    <location>
        <begin position="334"/>
        <end position="357"/>
    </location>
</feature>
<feature type="region of interest" description="Disordered" evidence="1">
    <location>
        <begin position="216"/>
        <end position="254"/>
    </location>
</feature>
<keyword evidence="4" id="KW-1185">Reference proteome</keyword>
<feature type="compositionally biased region" description="Basic and acidic residues" evidence="1">
    <location>
        <begin position="240"/>
        <end position="254"/>
    </location>
</feature>
<keyword evidence="2" id="KW-1133">Transmembrane helix</keyword>
<gene>
    <name evidence="3" type="ORF">M5K25_011630</name>
</gene>
<protein>
    <submittedName>
        <fullName evidence="3">Uncharacterized protein</fullName>
    </submittedName>
</protein>
<evidence type="ECO:0000313" key="4">
    <source>
        <dbReference type="Proteomes" id="UP001552299"/>
    </source>
</evidence>